<comment type="caution">
    <text evidence="2">The sequence shown here is derived from an EMBL/GenBank/DDBJ whole genome shotgun (WGS) entry which is preliminary data.</text>
</comment>
<dbReference type="Proteomes" id="UP000310200">
    <property type="component" value="Unassembled WGS sequence"/>
</dbReference>
<feature type="compositionally biased region" description="Basic and acidic residues" evidence="1">
    <location>
        <begin position="24"/>
        <end position="34"/>
    </location>
</feature>
<feature type="compositionally biased region" description="Polar residues" evidence="1">
    <location>
        <begin position="1"/>
        <end position="11"/>
    </location>
</feature>
<gene>
    <name evidence="2" type="ORF">DBV15_12807</name>
</gene>
<name>A0A4S2KRU7_9HYME</name>
<organism evidence="2 3">
    <name type="scientific">Temnothorax longispinosus</name>
    <dbReference type="NCBI Taxonomy" id="300112"/>
    <lineage>
        <taxon>Eukaryota</taxon>
        <taxon>Metazoa</taxon>
        <taxon>Ecdysozoa</taxon>
        <taxon>Arthropoda</taxon>
        <taxon>Hexapoda</taxon>
        <taxon>Insecta</taxon>
        <taxon>Pterygota</taxon>
        <taxon>Neoptera</taxon>
        <taxon>Endopterygota</taxon>
        <taxon>Hymenoptera</taxon>
        <taxon>Apocrita</taxon>
        <taxon>Aculeata</taxon>
        <taxon>Formicoidea</taxon>
        <taxon>Formicidae</taxon>
        <taxon>Myrmicinae</taxon>
        <taxon>Temnothorax</taxon>
    </lineage>
</organism>
<dbReference type="AlphaFoldDB" id="A0A4S2KRU7"/>
<proteinExistence type="predicted"/>
<protein>
    <submittedName>
        <fullName evidence="2">Autophagy-related protein 2-like protein A</fullName>
    </submittedName>
</protein>
<evidence type="ECO:0000256" key="1">
    <source>
        <dbReference type="SAM" id="MobiDB-lite"/>
    </source>
</evidence>
<dbReference type="STRING" id="300112.A0A4S2KRU7"/>
<evidence type="ECO:0000313" key="3">
    <source>
        <dbReference type="Proteomes" id="UP000310200"/>
    </source>
</evidence>
<evidence type="ECO:0000313" key="2">
    <source>
        <dbReference type="EMBL" id="TGZ52672.1"/>
    </source>
</evidence>
<keyword evidence="3" id="KW-1185">Reference proteome</keyword>
<reference evidence="2 3" key="1">
    <citation type="journal article" date="2019" name="Philos. Trans. R. Soc. Lond., B, Biol. Sci.">
        <title>Ant behaviour and brain gene expression of defending hosts depend on the ecological success of the intruding social parasite.</title>
        <authorList>
            <person name="Kaur R."/>
            <person name="Stoldt M."/>
            <person name="Jongepier E."/>
            <person name="Feldmeyer B."/>
            <person name="Menzel F."/>
            <person name="Bornberg-Bauer E."/>
            <person name="Foitzik S."/>
        </authorList>
    </citation>
    <scope>NUCLEOTIDE SEQUENCE [LARGE SCALE GENOMIC DNA]</scope>
    <source>
        <tissue evidence="2">Whole body</tissue>
    </source>
</reference>
<sequence>MCKSGIQYNSDSDSDEGGIFHSTTNEKSHKEARMSSKKAQSKLAMTLSINRGLLSMYTLVRDFLRNVIPGQQGELIIRLEDATIFSVTAYMGEC</sequence>
<accession>A0A4S2KRU7</accession>
<dbReference type="EMBL" id="QBLH01001212">
    <property type="protein sequence ID" value="TGZ52672.1"/>
    <property type="molecule type" value="Genomic_DNA"/>
</dbReference>
<feature type="region of interest" description="Disordered" evidence="1">
    <location>
        <begin position="1"/>
        <end position="36"/>
    </location>
</feature>